<keyword evidence="5" id="KW-0175">Coiled coil</keyword>
<dbReference type="InterPro" id="IPR017907">
    <property type="entry name" value="Znf_RING_CS"/>
</dbReference>
<dbReference type="EMBL" id="BEYU01000221">
    <property type="protein sequence ID" value="GBG34847.1"/>
    <property type="molecule type" value="Genomic_DNA"/>
</dbReference>
<dbReference type="SUPFAM" id="SSF57850">
    <property type="entry name" value="RING/U-box"/>
    <property type="match status" value="1"/>
</dbReference>
<feature type="domain" description="RING-type" evidence="6">
    <location>
        <begin position="9"/>
        <end position="57"/>
    </location>
</feature>
<sequence>MLELLTNLCAFCNNKNLNFLETSFNFKTSAECGHQVCSNCYHGPVFQSKKVVPCPTCGKPMKKAQLKDKSWEQLQYEKEVKIRREVMRIFNLARDDFETQEEFENFRELGESIVWHRMNGVRLEWAEETLEQIEAKYRPKIQRRRAIVLDERRRFAEKQVEENERKREELLELMEAEEEERALRRLEQEEGVQVELGERRRSKVAEIRARKKKEQEEARERAAIQQGYGPQVVQFNQGAQLWTAHQLETQPRKENVQISTYENTGPDELRRLRQEAGGLDRDAASKRTHELILAGLLGA</sequence>
<evidence type="ECO:0000256" key="3">
    <source>
        <dbReference type="ARBA" id="ARBA00022833"/>
    </source>
</evidence>
<keyword evidence="1" id="KW-0479">Metal-binding</keyword>
<dbReference type="Pfam" id="PF06391">
    <property type="entry name" value="MAT1"/>
    <property type="match status" value="1"/>
</dbReference>
<evidence type="ECO:0000259" key="6">
    <source>
        <dbReference type="PROSITE" id="PS50089"/>
    </source>
</evidence>
<dbReference type="Proteomes" id="UP000241890">
    <property type="component" value="Unassembled WGS sequence"/>
</dbReference>
<dbReference type="GO" id="GO:0008270">
    <property type="term" value="F:zinc ion binding"/>
    <property type="evidence" value="ECO:0007669"/>
    <property type="project" value="UniProtKB-KW"/>
</dbReference>
<accession>A0A2R5GVI0</accession>
<proteinExistence type="predicted"/>
<evidence type="ECO:0000256" key="2">
    <source>
        <dbReference type="ARBA" id="ARBA00022771"/>
    </source>
</evidence>
<dbReference type="PROSITE" id="PS00518">
    <property type="entry name" value="ZF_RING_1"/>
    <property type="match status" value="1"/>
</dbReference>
<dbReference type="OrthoDB" id="5963at2759"/>
<dbReference type="InterPro" id="IPR013083">
    <property type="entry name" value="Znf_RING/FYVE/PHD"/>
</dbReference>
<feature type="coiled-coil region" evidence="5">
    <location>
        <begin position="153"/>
        <end position="186"/>
    </location>
</feature>
<dbReference type="InterPro" id="IPR015877">
    <property type="entry name" value="MAT1_centre"/>
</dbReference>
<evidence type="ECO:0000256" key="1">
    <source>
        <dbReference type="ARBA" id="ARBA00022723"/>
    </source>
</evidence>
<evidence type="ECO:0000313" key="8">
    <source>
        <dbReference type="Proteomes" id="UP000241890"/>
    </source>
</evidence>
<evidence type="ECO:0000256" key="4">
    <source>
        <dbReference type="PROSITE-ProRule" id="PRU00175"/>
    </source>
</evidence>
<dbReference type="PANTHER" id="PTHR12683">
    <property type="entry name" value="CDK-ACTIVATING KINASE ASSEMBLY FACTOR MAT1"/>
    <property type="match status" value="1"/>
</dbReference>
<name>A0A2R5GVI0_9STRA</name>
<evidence type="ECO:0000256" key="5">
    <source>
        <dbReference type="SAM" id="Coils"/>
    </source>
</evidence>
<protein>
    <submittedName>
        <fullName evidence="7">RNA polymerase II transcription factor B subunit 3</fullName>
    </submittedName>
</protein>
<keyword evidence="2 4" id="KW-0863">Zinc-finger</keyword>
<comment type="caution">
    <text evidence="7">The sequence shown here is derived from an EMBL/GenBank/DDBJ whole genome shotgun (WGS) entry which is preliminary data.</text>
</comment>
<reference evidence="7 8" key="1">
    <citation type="submission" date="2017-12" db="EMBL/GenBank/DDBJ databases">
        <title>Sequencing, de novo assembly and annotation of complete genome of a new Thraustochytrid species, strain FCC1311.</title>
        <authorList>
            <person name="Sedici K."/>
            <person name="Godart F."/>
            <person name="Aiese Cigliano R."/>
            <person name="Sanseverino W."/>
            <person name="Barakat M."/>
            <person name="Ortet P."/>
            <person name="Marechal E."/>
            <person name="Cagnac O."/>
            <person name="Amato A."/>
        </authorList>
    </citation>
    <scope>NUCLEOTIDE SEQUENCE [LARGE SCALE GENOMIC DNA]</scope>
</reference>
<keyword evidence="3" id="KW-0862">Zinc</keyword>
<dbReference type="Gene3D" id="3.30.40.10">
    <property type="entry name" value="Zinc/RING finger domain, C3HC4 (zinc finger)"/>
    <property type="match status" value="1"/>
</dbReference>
<evidence type="ECO:0000313" key="7">
    <source>
        <dbReference type="EMBL" id="GBG34847.1"/>
    </source>
</evidence>
<dbReference type="InParanoid" id="A0A2R5GVI0"/>
<dbReference type="GO" id="GO:0006357">
    <property type="term" value="P:regulation of transcription by RNA polymerase II"/>
    <property type="evidence" value="ECO:0007669"/>
    <property type="project" value="TreeGrafter"/>
</dbReference>
<dbReference type="PROSITE" id="PS50089">
    <property type="entry name" value="ZF_RING_2"/>
    <property type="match status" value="1"/>
</dbReference>
<keyword evidence="8" id="KW-1185">Reference proteome</keyword>
<dbReference type="AlphaFoldDB" id="A0A2R5GVI0"/>
<dbReference type="PANTHER" id="PTHR12683:SF13">
    <property type="entry name" value="CDK-ACTIVATING KINASE ASSEMBLY FACTOR MAT1"/>
    <property type="match status" value="1"/>
</dbReference>
<dbReference type="GO" id="GO:0005675">
    <property type="term" value="C:transcription factor TFIIH holo complex"/>
    <property type="evidence" value="ECO:0007669"/>
    <property type="project" value="TreeGrafter"/>
</dbReference>
<gene>
    <name evidence="7" type="ORF">FCC1311_110692</name>
</gene>
<dbReference type="InterPro" id="IPR001841">
    <property type="entry name" value="Znf_RING"/>
</dbReference>
<dbReference type="GO" id="GO:0006281">
    <property type="term" value="P:DNA repair"/>
    <property type="evidence" value="ECO:0007669"/>
    <property type="project" value="TreeGrafter"/>
</dbReference>
<organism evidence="7 8">
    <name type="scientific">Hondaea fermentalgiana</name>
    <dbReference type="NCBI Taxonomy" id="2315210"/>
    <lineage>
        <taxon>Eukaryota</taxon>
        <taxon>Sar</taxon>
        <taxon>Stramenopiles</taxon>
        <taxon>Bigyra</taxon>
        <taxon>Labyrinthulomycetes</taxon>
        <taxon>Thraustochytrida</taxon>
        <taxon>Thraustochytriidae</taxon>
        <taxon>Hondaea</taxon>
    </lineage>
</organism>